<keyword evidence="1" id="KW-0238">DNA-binding</keyword>
<protein>
    <submittedName>
        <fullName evidence="1">Winged helix DNA-binding domain-containing protein</fullName>
    </submittedName>
</protein>
<dbReference type="PANTHER" id="PTHR38479">
    <property type="entry name" value="LMO0824 PROTEIN"/>
    <property type="match status" value="1"/>
</dbReference>
<proteinExistence type="predicted"/>
<dbReference type="EMBL" id="JBHLSV010000015">
    <property type="protein sequence ID" value="MFC0674770.1"/>
    <property type="molecule type" value="Genomic_DNA"/>
</dbReference>
<organism evidence="1 2">
    <name type="scientific">Brachybacterium hainanense</name>
    <dbReference type="NCBI Taxonomy" id="1541174"/>
    <lineage>
        <taxon>Bacteria</taxon>
        <taxon>Bacillati</taxon>
        <taxon>Actinomycetota</taxon>
        <taxon>Actinomycetes</taxon>
        <taxon>Micrococcales</taxon>
        <taxon>Dermabacteraceae</taxon>
        <taxon>Brachybacterium</taxon>
    </lineage>
</organism>
<accession>A0ABV6RCQ5</accession>
<gene>
    <name evidence="1" type="ORF">ACFFF6_12450</name>
</gene>
<evidence type="ECO:0000313" key="1">
    <source>
        <dbReference type="EMBL" id="MFC0674770.1"/>
    </source>
</evidence>
<dbReference type="RefSeq" id="WP_376981170.1">
    <property type="nucleotide sequence ID" value="NZ_JBHLSV010000015.1"/>
</dbReference>
<keyword evidence="2" id="KW-1185">Reference proteome</keyword>
<name>A0ABV6RCQ5_9MICO</name>
<evidence type="ECO:0000313" key="2">
    <source>
        <dbReference type="Proteomes" id="UP001589793"/>
    </source>
</evidence>
<reference evidence="1 2" key="1">
    <citation type="submission" date="2024-09" db="EMBL/GenBank/DDBJ databases">
        <authorList>
            <person name="Sun Q."/>
            <person name="Mori K."/>
        </authorList>
    </citation>
    <scope>NUCLEOTIDE SEQUENCE [LARGE SCALE GENOMIC DNA]</scope>
    <source>
        <strain evidence="1 2">CICC 10874</strain>
    </source>
</reference>
<dbReference type="GO" id="GO:0003677">
    <property type="term" value="F:DNA binding"/>
    <property type="evidence" value="ECO:0007669"/>
    <property type="project" value="UniProtKB-KW"/>
</dbReference>
<dbReference type="InterPro" id="IPR009351">
    <property type="entry name" value="AlkZ-like"/>
</dbReference>
<sequence length="365" mass="39341">MVDPALIRARLLAQGLAVPAVRDPVDLAASFLAMQGQDLPGVIASLALRLAGDDPLGRIANAVGTGRLVRAYPLRGTVFLMAAEDVRWVTQLCAAAPLRISARLCAERGITPELTARGRGLALEAADAPRGIGRAELIALWGDAGVPVAGGGAYHLLTSLVMRGDLVLSHEPTGEERVLLLRRLAAEEHGLEARFDGDEEAAVAELLLRHLASRGPATVRDASWFSKLPLRRLRAALPRIRDQLEEAGLDARGEMRYSRPGIASRLAADPGPADDAFLLPGFDELVLGYPDRLDLIDAEHHGRLVPGNNGVFQPAVVRRGRVIGLWKREGRPGARRLATTELAPWPAVAHRRVRARYSAFPFLRA</sequence>
<comment type="caution">
    <text evidence="1">The sequence shown here is derived from an EMBL/GenBank/DDBJ whole genome shotgun (WGS) entry which is preliminary data.</text>
</comment>
<dbReference type="PANTHER" id="PTHR38479:SF2">
    <property type="entry name" value="WINGED HELIX DNA-BINDING DOMAIN-CONTAINING PROTEIN"/>
    <property type="match status" value="1"/>
</dbReference>
<dbReference type="Pfam" id="PF06224">
    <property type="entry name" value="AlkZ-like"/>
    <property type="match status" value="1"/>
</dbReference>
<dbReference type="Proteomes" id="UP001589793">
    <property type="component" value="Unassembled WGS sequence"/>
</dbReference>